<dbReference type="Proteomes" id="UP000295416">
    <property type="component" value="Unassembled WGS sequence"/>
</dbReference>
<name>A0A4R2NIZ0_9BACL</name>
<sequence>MLKLCLIFLAWVILLGIAIHLIRKYINSSKQDREKQFRLMLEVVFAIPLTAFFIVGGILRNLGFGNDTVYPVMFIGFLVTIFIPGFELLVYYLLKRETREKFNDPSTYKLPGLYKYRMIFLPLVLGFAVIGIIIMIYQCAELAF</sequence>
<organism evidence="2 3">
    <name type="scientific">Scopulibacillus darangshiensis</name>
    <dbReference type="NCBI Taxonomy" id="442528"/>
    <lineage>
        <taxon>Bacteria</taxon>
        <taxon>Bacillati</taxon>
        <taxon>Bacillota</taxon>
        <taxon>Bacilli</taxon>
        <taxon>Bacillales</taxon>
        <taxon>Sporolactobacillaceae</taxon>
        <taxon>Scopulibacillus</taxon>
    </lineage>
</organism>
<evidence type="ECO:0000313" key="3">
    <source>
        <dbReference type="Proteomes" id="UP000295416"/>
    </source>
</evidence>
<protein>
    <recommendedName>
        <fullName evidence="4">DUF2269 family protein</fullName>
    </recommendedName>
</protein>
<keyword evidence="1" id="KW-0472">Membrane</keyword>
<feature type="transmembrane region" description="Helical" evidence="1">
    <location>
        <begin position="43"/>
        <end position="63"/>
    </location>
</feature>
<keyword evidence="1" id="KW-1133">Transmembrane helix</keyword>
<evidence type="ECO:0000256" key="1">
    <source>
        <dbReference type="SAM" id="Phobius"/>
    </source>
</evidence>
<dbReference type="EMBL" id="SLXK01000042">
    <property type="protein sequence ID" value="TCP21509.1"/>
    <property type="molecule type" value="Genomic_DNA"/>
</dbReference>
<proteinExistence type="predicted"/>
<reference evidence="2 3" key="1">
    <citation type="submission" date="2019-03" db="EMBL/GenBank/DDBJ databases">
        <title>Genomic Encyclopedia of Type Strains, Phase IV (KMG-IV): sequencing the most valuable type-strain genomes for metagenomic binning, comparative biology and taxonomic classification.</title>
        <authorList>
            <person name="Goeker M."/>
        </authorList>
    </citation>
    <scope>NUCLEOTIDE SEQUENCE [LARGE SCALE GENOMIC DNA]</scope>
    <source>
        <strain evidence="2 3">DSM 19377</strain>
    </source>
</reference>
<keyword evidence="1" id="KW-0812">Transmembrane</keyword>
<keyword evidence="3" id="KW-1185">Reference proteome</keyword>
<comment type="caution">
    <text evidence="2">The sequence shown here is derived from an EMBL/GenBank/DDBJ whole genome shotgun (WGS) entry which is preliminary data.</text>
</comment>
<accession>A0A4R2NIZ0</accession>
<feature type="transmembrane region" description="Helical" evidence="1">
    <location>
        <begin position="69"/>
        <end position="94"/>
    </location>
</feature>
<feature type="transmembrane region" description="Helical" evidence="1">
    <location>
        <begin position="114"/>
        <end position="137"/>
    </location>
</feature>
<dbReference type="AlphaFoldDB" id="A0A4R2NIZ0"/>
<gene>
    <name evidence="2" type="ORF">EV207_14230</name>
</gene>
<feature type="transmembrane region" description="Helical" evidence="1">
    <location>
        <begin position="6"/>
        <end position="22"/>
    </location>
</feature>
<dbReference type="RefSeq" id="WP_132747769.1">
    <property type="nucleotide sequence ID" value="NZ_SLXK01000042.1"/>
</dbReference>
<evidence type="ECO:0008006" key="4">
    <source>
        <dbReference type="Google" id="ProtNLM"/>
    </source>
</evidence>
<evidence type="ECO:0000313" key="2">
    <source>
        <dbReference type="EMBL" id="TCP21509.1"/>
    </source>
</evidence>